<evidence type="ECO:0000259" key="1">
    <source>
        <dbReference type="Pfam" id="PF06985"/>
    </source>
</evidence>
<dbReference type="PANTHER" id="PTHR33112:SF10">
    <property type="entry name" value="TOL"/>
    <property type="match status" value="1"/>
</dbReference>
<evidence type="ECO:0000313" key="3">
    <source>
        <dbReference type="Proteomes" id="UP001175000"/>
    </source>
</evidence>
<dbReference type="PANTHER" id="PTHR33112">
    <property type="entry name" value="DOMAIN PROTEIN, PUTATIVE-RELATED"/>
    <property type="match status" value="1"/>
</dbReference>
<protein>
    <submittedName>
        <fullName evidence="2">Heterokaryon incompatibility protein-domain-containing protein</fullName>
    </submittedName>
</protein>
<keyword evidence="3" id="KW-1185">Reference proteome</keyword>
<gene>
    <name evidence="2" type="ORF">B0T14DRAFT_196582</name>
</gene>
<proteinExistence type="predicted"/>
<name>A0AA39WNT1_9PEZI</name>
<dbReference type="Proteomes" id="UP001175000">
    <property type="component" value="Unassembled WGS sequence"/>
</dbReference>
<reference evidence="2" key="1">
    <citation type="submission" date="2023-06" db="EMBL/GenBank/DDBJ databases">
        <title>Genome-scale phylogeny and comparative genomics of the fungal order Sordariales.</title>
        <authorList>
            <consortium name="Lawrence Berkeley National Laboratory"/>
            <person name="Hensen N."/>
            <person name="Bonometti L."/>
            <person name="Westerberg I."/>
            <person name="Brannstrom I.O."/>
            <person name="Guillou S."/>
            <person name="Cros-Aarteil S."/>
            <person name="Calhoun S."/>
            <person name="Haridas S."/>
            <person name="Kuo A."/>
            <person name="Mondo S."/>
            <person name="Pangilinan J."/>
            <person name="Riley R."/>
            <person name="Labutti K."/>
            <person name="Andreopoulos B."/>
            <person name="Lipzen A."/>
            <person name="Chen C."/>
            <person name="Yanf M."/>
            <person name="Daum C."/>
            <person name="Ng V."/>
            <person name="Clum A."/>
            <person name="Steindorff A."/>
            <person name="Ohm R."/>
            <person name="Martin F."/>
            <person name="Silar P."/>
            <person name="Natvig D."/>
            <person name="Lalanne C."/>
            <person name="Gautier V."/>
            <person name="Ament-Velasquez S.L."/>
            <person name="Kruys A."/>
            <person name="Hutchinson M.I."/>
            <person name="Powell A.J."/>
            <person name="Barry K."/>
            <person name="Miller A.N."/>
            <person name="Grigoriev I.V."/>
            <person name="Debuchy R."/>
            <person name="Gladieux P."/>
            <person name="Thoren M.H."/>
            <person name="Johannesson H."/>
        </authorList>
    </citation>
    <scope>NUCLEOTIDE SEQUENCE</scope>
    <source>
        <strain evidence="2">CBS 606.72</strain>
    </source>
</reference>
<feature type="domain" description="Heterokaryon incompatibility" evidence="1">
    <location>
        <begin position="214"/>
        <end position="370"/>
    </location>
</feature>
<organism evidence="2 3">
    <name type="scientific">Immersiella caudata</name>
    <dbReference type="NCBI Taxonomy" id="314043"/>
    <lineage>
        <taxon>Eukaryota</taxon>
        <taxon>Fungi</taxon>
        <taxon>Dikarya</taxon>
        <taxon>Ascomycota</taxon>
        <taxon>Pezizomycotina</taxon>
        <taxon>Sordariomycetes</taxon>
        <taxon>Sordariomycetidae</taxon>
        <taxon>Sordariales</taxon>
        <taxon>Lasiosphaeriaceae</taxon>
        <taxon>Immersiella</taxon>
    </lineage>
</organism>
<dbReference type="Pfam" id="PF06985">
    <property type="entry name" value="HET"/>
    <property type="match status" value="1"/>
</dbReference>
<dbReference type="AlphaFoldDB" id="A0AA39WNT1"/>
<dbReference type="EMBL" id="JAULSU010000004">
    <property type="protein sequence ID" value="KAK0618828.1"/>
    <property type="molecule type" value="Genomic_DNA"/>
</dbReference>
<accession>A0AA39WNT1</accession>
<comment type="caution">
    <text evidence="2">The sequence shown here is derived from an EMBL/GenBank/DDBJ whole genome shotgun (WGS) entry which is preliminary data.</text>
</comment>
<evidence type="ECO:0000313" key="2">
    <source>
        <dbReference type="EMBL" id="KAK0618828.1"/>
    </source>
</evidence>
<dbReference type="InterPro" id="IPR010730">
    <property type="entry name" value="HET"/>
</dbReference>
<sequence length="807" mass="90248">MSELCERCQQFDIQALGDRAYPWRGYRTKDALNSASEGCLFCSILVQELLPPAKQAERRKTGDWIHLRALRREWTASDRVEVRGPEPSEPEATGLNISRLLAEVTVHTTDGRATHPKVELHVAADEGDPASMSGDIVGRYTERDASSSQQMMASIKSWIKECSHHYDCSRTFSGCEKLDPAGSPLPSRCVRVSRGDNGSLELKLQITTGKVSRYITLSHRWTSETEKISTTKANIADRLQGVGLDNLPPLFTDVFTLAANLDIPYVWIDSLCIIQKDADEWAIEAVKMGDYYQRSVFTVACPGATSAVGLFNKTQVEGSSTPVIRMPYRDSSGQQRGFFYLFQAEQNVEERYESTVAQSELLTRGWIFQEWILSRRVVCYTSTGLFLLCQSKSPRTQIGELVEPELQLPDSYTAKKLQTNKYSLKNSLTDHSLSLSRYEDVEKGPGDHMQADWEHLVEAYSGLHLTCPSKDRLVAMSGIADEFARALRKRYKRQRKATHPWLAVIDKNPPARETDSMDGWNAEEEDDTHTAHIRTYIAGLWLSSIRRGLLWEQVGTGTHNRIPTIPTWSWASISTRVRWDRPSDETWKRPLGKTVCDFELDGVINCTIDEYQSSLIGVDPSATTDSSPLDVLPGDSHGGVASAKTSARFPILRLRAKLQPVVLGEYLPSEQERQVAAHVSSRSSLAGIESWRMVASPLDRGHIAGWASIEHPGLQPPEKQCAPGPAAQERESTQPVLYALHVSTVHGVLGGITLGYLSLFHRVYDVLFVRPVQTLVNGYERVGVGRLFGKEMERGFQDAVIREVRLV</sequence>